<evidence type="ECO:0000313" key="17">
    <source>
        <dbReference type="EMBL" id="QSX17822.1"/>
    </source>
</evidence>
<dbReference type="Proteomes" id="UP000662736">
    <property type="component" value="Chromosome"/>
</dbReference>
<evidence type="ECO:0000256" key="2">
    <source>
        <dbReference type="ARBA" id="ARBA00022475"/>
    </source>
</evidence>
<evidence type="ECO:0000256" key="12">
    <source>
        <dbReference type="ARBA" id="ARBA00035727"/>
    </source>
</evidence>
<dbReference type="PIRSF" id="PIRSF006318">
    <property type="entry name" value="YhcB"/>
    <property type="match status" value="1"/>
</dbReference>
<keyword evidence="3" id="KW-0997">Cell inner membrane</keyword>
<proteinExistence type="inferred from homology"/>
<evidence type="ECO:0000313" key="18">
    <source>
        <dbReference type="Proteomes" id="UP001148834"/>
    </source>
</evidence>
<dbReference type="EMBL" id="JAODIR010000021">
    <property type="protein sequence ID" value="MDD2168020.1"/>
    <property type="molecule type" value="Genomic_DNA"/>
</dbReference>
<dbReference type="EMBL" id="CP071491">
    <property type="protein sequence ID" value="QSX17822.1"/>
    <property type="molecule type" value="Genomic_DNA"/>
</dbReference>
<keyword evidence="6" id="KW-0133">Cell shape</keyword>
<dbReference type="GO" id="GO:0051301">
    <property type="term" value="P:cell division"/>
    <property type="evidence" value="ECO:0007669"/>
    <property type="project" value="UniProtKB-KW"/>
</dbReference>
<feature type="coiled-coil region" evidence="13">
    <location>
        <begin position="37"/>
        <end position="64"/>
    </location>
</feature>
<dbReference type="AlphaFoldDB" id="A0A084EVW5"/>
<keyword evidence="9" id="KW-0131">Cell cycle</keyword>
<evidence type="ECO:0000256" key="15">
    <source>
        <dbReference type="SAM" id="Phobius"/>
    </source>
</evidence>
<reference evidence="16" key="2">
    <citation type="submission" date="2022-09" db="EMBL/GenBank/DDBJ databases">
        <title>Molecular characterization of Glaesserella parasuis strains circulating in commercial swine farms using whole-genome sequencing.</title>
        <authorList>
            <person name="Mugabi R."/>
            <person name="Clavijo M."/>
            <person name="Li G."/>
        </authorList>
    </citation>
    <scope>NUCLEOTIDE SEQUENCE</scope>
    <source>
        <strain evidence="16">0435-53</strain>
    </source>
</reference>
<feature type="compositionally biased region" description="Basic and acidic residues" evidence="14">
    <location>
        <begin position="106"/>
        <end position="121"/>
    </location>
</feature>
<dbReference type="OrthoDB" id="6401511at2"/>
<keyword evidence="13" id="KW-0175">Coiled coil</keyword>
<evidence type="ECO:0000256" key="11">
    <source>
        <dbReference type="ARBA" id="ARBA00035703"/>
    </source>
</evidence>
<dbReference type="Pfam" id="PF06295">
    <property type="entry name" value="ZapG-like"/>
    <property type="match status" value="1"/>
</dbReference>
<evidence type="ECO:0000256" key="8">
    <source>
        <dbReference type="ARBA" id="ARBA00023136"/>
    </source>
</evidence>
<evidence type="ECO:0000256" key="4">
    <source>
        <dbReference type="ARBA" id="ARBA00022618"/>
    </source>
</evidence>
<comment type="similarity">
    <text evidence="10">Belongs to the ZapG family.</text>
</comment>
<evidence type="ECO:0000256" key="5">
    <source>
        <dbReference type="ARBA" id="ARBA00022692"/>
    </source>
</evidence>
<evidence type="ECO:0000313" key="16">
    <source>
        <dbReference type="EMBL" id="MDD2168020.1"/>
    </source>
</evidence>
<dbReference type="PANTHER" id="PTHR39579">
    <property type="entry name" value="INNER MEMBRANE PROTEIN YHCB"/>
    <property type="match status" value="1"/>
</dbReference>
<protein>
    <recommendedName>
        <fullName evidence="11">Z-ring associated protein G</fullName>
    </recommendedName>
    <alternativeName>
        <fullName evidence="12">Cell division protein ZapG</fullName>
    </alternativeName>
</protein>
<keyword evidence="5 15" id="KW-0812">Transmembrane</keyword>
<keyword evidence="2" id="KW-1003">Cell membrane</keyword>
<dbReference type="GO" id="GO:0008360">
    <property type="term" value="P:regulation of cell shape"/>
    <property type="evidence" value="ECO:0007669"/>
    <property type="project" value="UniProtKB-KW"/>
</dbReference>
<sequence>MEQWSGNVWTAIIAAFIIGCIISYVVVRATNSNVKKQLQLEADLKDTAKKMDEQKQQLEQHFEQSAALLATLAEDYKKLYTHLAQGSEKLLPAESAKIEFFQQPKIENKPKSEDDQPKDYSEGSSGLLKS</sequence>
<name>A0A084EVW5_GLAPU</name>
<comment type="subcellular location">
    <subcellularLocation>
        <location evidence="1">Cell inner membrane</location>
        <topology evidence="1">Single-pass membrane protein</topology>
    </subcellularLocation>
</comment>
<reference evidence="17" key="1">
    <citation type="submission" date="2021-03" db="EMBL/GenBank/DDBJ databases">
        <title>Characterization of a novel Integrative Conjugative Element in Glaesserella parasuis.</title>
        <authorList>
            <person name="Hu G."/>
            <person name="Sun H."/>
        </authorList>
    </citation>
    <scope>NUCLEOTIDE SEQUENCE</scope>
    <source>
        <strain evidence="17">GHP1807</strain>
    </source>
</reference>
<evidence type="ECO:0000256" key="13">
    <source>
        <dbReference type="SAM" id="Coils"/>
    </source>
</evidence>
<dbReference type="GO" id="GO:0005886">
    <property type="term" value="C:plasma membrane"/>
    <property type="evidence" value="ECO:0007669"/>
    <property type="project" value="UniProtKB-SubCell"/>
</dbReference>
<dbReference type="PANTHER" id="PTHR39579:SF1">
    <property type="entry name" value="INNER MEMBRANE PROTEIN YHCB"/>
    <property type="match status" value="1"/>
</dbReference>
<evidence type="ECO:0000256" key="1">
    <source>
        <dbReference type="ARBA" id="ARBA00004377"/>
    </source>
</evidence>
<dbReference type="RefSeq" id="WP_010785808.1">
    <property type="nucleotide sequence ID" value="NZ_CP015099.1"/>
</dbReference>
<feature type="region of interest" description="Disordered" evidence="14">
    <location>
        <begin position="101"/>
        <end position="130"/>
    </location>
</feature>
<organism evidence="16 18">
    <name type="scientific">Glaesserella parasuis</name>
    <name type="common">Haemophilus parasuis</name>
    <dbReference type="NCBI Taxonomy" id="738"/>
    <lineage>
        <taxon>Bacteria</taxon>
        <taxon>Pseudomonadati</taxon>
        <taxon>Pseudomonadota</taxon>
        <taxon>Gammaproteobacteria</taxon>
        <taxon>Pasteurellales</taxon>
        <taxon>Pasteurellaceae</taxon>
        <taxon>Glaesserella</taxon>
    </lineage>
</organism>
<evidence type="ECO:0000256" key="7">
    <source>
        <dbReference type="ARBA" id="ARBA00022989"/>
    </source>
</evidence>
<evidence type="ECO:0000256" key="9">
    <source>
        <dbReference type="ARBA" id="ARBA00023306"/>
    </source>
</evidence>
<accession>A0A084EVW5</accession>
<evidence type="ECO:0000256" key="14">
    <source>
        <dbReference type="SAM" id="MobiDB-lite"/>
    </source>
</evidence>
<feature type="transmembrane region" description="Helical" evidence="15">
    <location>
        <begin position="6"/>
        <end position="27"/>
    </location>
</feature>
<keyword evidence="7 15" id="KW-1133">Transmembrane helix</keyword>
<keyword evidence="8 15" id="KW-0472">Membrane</keyword>
<dbReference type="InterPro" id="IPR009386">
    <property type="entry name" value="ZapG-like"/>
</dbReference>
<keyword evidence="4" id="KW-0132">Cell division</keyword>
<evidence type="ECO:0000256" key="10">
    <source>
        <dbReference type="ARBA" id="ARBA00035657"/>
    </source>
</evidence>
<evidence type="ECO:0000256" key="6">
    <source>
        <dbReference type="ARBA" id="ARBA00022960"/>
    </source>
</evidence>
<dbReference type="Proteomes" id="UP001148834">
    <property type="component" value="Unassembled WGS sequence"/>
</dbReference>
<evidence type="ECO:0000256" key="3">
    <source>
        <dbReference type="ARBA" id="ARBA00022519"/>
    </source>
</evidence>
<gene>
    <name evidence="17" type="ORF">J1G54_04680</name>
    <name evidence="16" type="ORF">N5925_05235</name>
</gene>